<protein>
    <submittedName>
        <fullName evidence="5">AraC family transcriptional regulator</fullName>
    </submittedName>
</protein>
<evidence type="ECO:0000256" key="1">
    <source>
        <dbReference type="ARBA" id="ARBA00023015"/>
    </source>
</evidence>
<dbReference type="InterPro" id="IPR018060">
    <property type="entry name" value="HTH_AraC"/>
</dbReference>
<dbReference type="PANTHER" id="PTHR46796:SF13">
    <property type="entry name" value="HTH-TYPE TRANSCRIPTIONAL ACTIVATOR RHAS"/>
    <property type="match status" value="1"/>
</dbReference>
<gene>
    <name evidence="5" type="ORF">LG943_02195</name>
</gene>
<dbReference type="InterPro" id="IPR009057">
    <property type="entry name" value="Homeodomain-like_sf"/>
</dbReference>
<evidence type="ECO:0000259" key="4">
    <source>
        <dbReference type="PROSITE" id="PS01124"/>
    </source>
</evidence>
<evidence type="ECO:0000256" key="3">
    <source>
        <dbReference type="ARBA" id="ARBA00023163"/>
    </source>
</evidence>
<dbReference type="EMBL" id="JAJAQC010000003">
    <property type="protein sequence ID" value="MDA0563144.1"/>
    <property type="molecule type" value="Genomic_DNA"/>
</dbReference>
<keyword evidence="3" id="KW-0804">Transcription</keyword>
<dbReference type="Proteomes" id="UP001140076">
    <property type="component" value="Unassembled WGS sequence"/>
</dbReference>
<feature type="domain" description="HTH araC/xylS-type" evidence="4">
    <location>
        <begin position="1"/>
        <end position="94"/>
    </location>
</feature>
<keyword evidence="6" id="KW-1185">Reference proteome</keyword>
<dbReference type="Pfam" id="PF12833">
    <property type="entry name" value="HTH_18"/>
    <property type="match status" value="1"/>
</dbReference>
<keyword evidence="2" id="KW-0238">DNA-binding</keyword>
<evidence type="ECO:0000313" key="5">
    <source>
        <dbReference type="EMBL" id="MDA0563144.1"/>
    </source>
</evidence>
<dbReference type="RefSeq" id="WP_270070429.1">
    <property type="nucleotide sequence ID" value="NZ_JAJAQC010000003.1"/>
</dbReference>
<keyword evidence="1" id="KW-0805">Transcription regulation</keyword>
<reference evidence="5" key="1">
    <citation type="submission" date="2021-10" db="EMBL/GenBank/DDBJ databases">
        <title>Streptomonospora sp. nov., isolated from mangrove soil.</title>
        <authorList>
            <person name="Chen X."/>
            <person name="Ge X."/>
            <person name="Liu W."/>
        </authorList>
    </citation>
    <scope>NUCLEOTIDE SEQUENCE</scope>
    <source>
        <strain evidence="5">S1-112</strain>
    </source>
</reference>
<comment type="caution">
    <text evidence="5">The sequence shown here is derived from an EMBL/GenBank/DDBJ whole genome shotgun (WGS) entry which is preliminary data.</text>
</comment>
<sequence length="96" mass="10325">MDAPPPRHPLSVAHLAGRAGMSATSFHRGFKAATGTTSGVYHKRLRLTRPADGWRWAADTLSRIAASAGYASPSHESRDYKREFGAAPMTGAKRFG</sequence>
<dbReference type="GO" id="GO:0003700">
    <property type="term" value="F:DNA-binding transcription factor activity"/>
    <property type="evidence" value="ECO:0007669"/>
    <property type="project" value="InterPro"/>
</dbReference>
<dbReference type="GO" id="GO:0043565">
    <property type="term" value="F:sequence-specific DNA binding"/>
    <property type="evidence" value="ECO:0007669"/>
    <property type="project" value="InterPro"/>
</dbReference>
<dbReference type="Gene3D" id="1.10.10.60">
    <property type="entry name" value="Homeodomain-like"/>
    <property type="match status" value="1"/>
</dbReference>
<evidence type="ECO:0000256" key="2">
    <source>
        <dbReference type="ARBA" id="ARBA00023125"/>
    </source>
</evidence>
<accession>A0A9X3SFN3</accession>
<dbReference type="PROSITE" id="PS01124">
    <property type="entry name" value="HTH_ARAC_FAMILY_2"/>
    <property type="match status" value="1"/>
</dbReference>
<name>A0A9X3SFN3_9ACTN</name>
<dbReference type="SUPFAM" id="SSF46689">
    <property type="entry name" value="Homeodomain-like"/>
    <property type="match status" value="1"/>
</dbReference>
<dbReference type="InterPro" id="IPR050204">
    <property type="entry name" value="AraC_XylS_family_regulators"/>
</dbReference>
<evidence type="ECO:0000313" key="6">
    <source>
        <dbReference type="Proteomes" id="UP001140076"/>
    </source>
</evidence>
<organism evidence="5 6">
    <name type="scientific">Streptomonospora mangrovi</name>
    <dbReference type="NCBI Taxonomy" id="2883123"/>
    <lineage>
        <taxon>Bacteria</taxon>
        <taxon>Bacillati</taxon>
        <taxon>Actinomycetota</taxon>
        <taxon>Actinomycetes</taxon>
        <taxon>Streptosporangiales</taxon>
        <taxon>Nocardiopsidaceae</taxon>
        <taxon>Streptomonospora</taxon>
    </lineage>
</organism>
<dbReference type="PANTHER" id="PTHR46796">
    <property type="entry name" value="HTH-TYPE TRANSCRIPTIONAL ACTIVATOR RHAS-RELATED"/>
    <property type="match status" value="1"/>
</dbReference>
<proteinExistence type="predicted"/>
<dbReference type="SMART" id="SM00342">
    <property type="entry name" value="HTH_ARAC"/>
    <property type="match status" value="1"/>
</dbReference>
<dbReference type="AlphaFoldDB" id="A0A9X3SFN3"/>